<feature type="region of interest" description="Disordered" evidence="9">
    <location>
        <begin position="1860"/>
        <end position="1911"/>
    </location>
</feature>
<gene>
    <name evidence="11" type="ORF">GQ602_005194</name>
</gene>
<feature type="compositionally biased region" description="Polar residues" evidence="9">
    <location>
        <begin position="185"/>
        <end position="196"/>
    </location>
</feature>
<comment type="similarity">
    <text evidence="2">Belongs to the prenylcysteine oxidase family.</text>
</comment>
<feature type="compositionally biased region" description="Basic and acidic residues" evidence="9">
    <location>
        <begin position="208"/>
        <end position="218"/>
    </location>
</feature>
<feature type="region of interest" description="Disordered" evidence="9">
    <location>
        <begin position="709"/>
        <end position="751"/>
    </location>
</feature>
<evidence type="ECO:0000256" key="3">
    <source>
        <dbReference type="ARBA" id="ARBA00022630"/>
    </source>
</evidence>
<feature type="region of interest" description="Disordered" evidence="9">
    <location>
        <begin position="103"/>
        <end position="227"/>
    </location>
</feature>
<dbReference type="SUPFAM" id="SSF51905">
    <property type="entry name" value="FAD/NAD(P)-binding domain"/>
    <property type="match status" value="1"/>
</dbReference>
<dbReference type="Pfam" id="PF13450">
    <property type="entry name" value="NAD_binding_8"/>
    <property type="match status" value="1"/>
</dbReference>
<dbReference type="PANTHER" id="PTHR15944">
    <property type="entry name" value="FARNESYLCYSTEINE LYASE"/>
    <property type="match status" value="1"/>
</dbReference>
<dbReference type="GO" id="GO:0001735">
    <property type="term" value="F:prenylcysteine oxidase activity"/>
    <property type="evidence" value="ECO:0007669"/>
    <property type="project" value="InterPro"/>
</dbReference>
<feature type="compositionally biased region" description="Acidic residues" evidence="9">
    <location>
        <begin position="976"/>
        <end position="993"/>
    </location>
</feature>
<feature type="region of interest" description="Disordered" evidence="9">
    <location>
        <begin position="1594"/>
        <end position="1613"/>
    </location>
</feature>
<dbReference type="GO" id="GO:0005737">
    <property type="term" value="C:cytoplasm"/>
    <property type="evidence" value="ECO:0007669"/>
    <property type="project" value="InterPro"/>
</dbReference>
<evidence type="ECO:0000256" key="2">
    <source>
        <dbReference type="ARBA" id="ARBA00009967"/>
    </source>
</evidence>
<name>A0A8H4Q5B6_9HYPO</name>
<keyword evidence="4" id="KW-0732">Signal</keyword>
<feature type="compositionally biased region" description="Polar residues" evidence="9">
    <location>
        <begin position="452"/>
        <end position="462"/>
    </location>
</feature>
<evidence type="ECO:0000256" key="6">
    <source>
        <dbReference type="ARBA" id="ARBA00023002"/>
    </source>
</evidence>
<dbReference type="InterPro" id="IPR018554">
    <property type="entry name" value="FRQ"/>
</dbReference>
<keyword evidence="12" id="KW-1185">Reference proteome</keyword>
<feature type="region of interest" description="Disordered" evidence="9">
    <location>
        <begin position="446"/>
        <end position="545"/>
    </location>
</feature>
<feature type="compositionally biased region" description="Basic and acidic residues" evidence="9">
    <location>
        <begin position="532"/>
        <end position="543"/>
    </location>
</feature>
<evidence type="ECO:0000259" key="10">
    <source>
        <dbReference type="Pfam" id="PF07156"/>
    </source>
</evidence>
<feature type="compositionally biased region" description="Acidic residues" evidence="9">
    <location>
        <begin position="1018"/>
        <end position="1029"/>
    </location>
</feature>
<feature type="region of interest" description="Disordered" evidence="9">
    <location>
        <begin position="2096"/>
        <end position="2128"/>
    </location>
</feature>
<dbReference type="Gene3D" id="3.50.50.60">
    <property type="entry name" value="FAD/NAD(P)-binding domain"/>
    <property type="match status" value="1"/>
</dbReference>
<dbReference type="OrthoDB" id="2536795at2759"/>
<proteinExistence type="inferred from homology"/>
<feature type="compositionally biased region" description="Basic and acidic residues" evidence="9">
    <location>
        <begin position="1938"/>
        <end position="1950"/>
    </location>
</feature>
<feature type="region of interest" description="Disordered" evidence="9">
    <location>
        <begin position="1936"/>
        <end position="1985"/>
    </location>
</feature>
<dbReference type="Proteomes" id="UP000562929">
    <property type="component" value="Unassembled WGS sequence"/>
</dbReference>
<feature type="region of interest" description="Disordered" evidence="9">
    <location>
        <begin position="1784"/>
        <end position="1833"/>
    </location>
</feature>
<dbReference type="GO" id="GO:0030328">
    <property type="term" value="P:prenylcysteine catabolic process"/>
    <property type="evidence" value="ECO:0007669"/>
    <property type="project" value="InterPro"/>
</dbReference>
<comment type="cofactor">
    <cofactor evidence="1">
        <name>FAD</name>
        <dbReference type="ChEBI" id="CHEBI:57692"/>
    </cofactor>
</comment>
<keyword evidence="5" id="KW-0274">FAD</keyword>
<protein>
    <submittedName>
        <fullName evidence="11">Frequency clock protein</fullName>
    </submittedName>
</protein>
<comment type="caution">
    <text evidence="11">The sequence shown here is derived from an EMBL/GenBank/DDBJ whole genome shotgun (WGS) entry which is preliminary data.</text>
</comment>
<feature type="region of interest" description="Disordered" evidence="9">
    <location>
        <begin position="2027"/>
        <end position="2056"/>
    </location>
</feature>
<feature type="domain" description="Prenylcysteine lyase" evidence="10">
    <location>
        <begin position="1224"/>
        <end position="1453"/>
    </location>
</feature>
<feature type="region of interest" description="Disordered" evidence="9">
    <location>
        <begin position="1719"/>
        <end position="1752"/>
    </location>
</feature>
<evidence type="ECO:0000256" key="1">
    <source>
        <dbReference type="ARBA" id="ARBA00001974"/>
    </source>
</evidence>
<evidence type="ECO:0000313" key="11">
    <source>
        <dbReference type="EMBL" id="KAF4585889.1"/>
    </source>
</evidence>
<dbReference type="GO" id="GO:0030327">
    <property type="term" value="P:prenylated protein catabolic process"/>
    <property type="evidence" value="ECO:0007669"/>
    <property type="project" value="TreeGrafter"/>
</dbReference>
<feature type="coiled-coil region" evidence="8">
    <location>
        <begin position="238"/>
        <end position="265"/>
    </location>
</feature>
<evidence type="ECO:0000256" key="9">
    <source>
        <dbReference type="SAM" id="MobiDB-lite"/>
    </source>
</evidence>
<feature type="region of interest" description="Disordered" evidence="9">
    <location>
        <begin position="818"/>
        <end position="852"/>
    </location>
</feature>
<keyword evidence="6" id="KW-0560">Oxidoreductase</keyword>
<keyword evidence="8" id="KW-0175">Coiled coil</keyword>
<feature type="region of interest" description="Disordered" evidence="9">
    <location>
        <begin position="620"/>
        <end position="697"/>
    </location>
</feature>
<feature type="compositionally biased region" description="Pro residues" evidence="9">
    <location>
        <begin position="111"/>
        <end position="120"/>
    </location>
</feature>
<feature type="region of interest" description="Disordered" evidence="9">
    <location>
        <begin position="966"/>
        <end position="1057"/>
    </location>
</feature>
<feature type="region of interest" description="Disordered" evidence="9">
    <location>
        <begin position="47"/>
        <end position="68"/>
    </location>
</feature>
<dbReference type="InterPro" id="IPR017046">
    <property type="entry name" value="Prenylcysteine_Oxase1"/>
</dbReference>
<dbReference type="GO" id="GO:0007623">
    <property type="term" value="P:circadian rhythm"/>
    <property type="evidence" value="ECO:0007669"/>
    <property type="project" value="InterPro"/>
</dbReference>
<feature type="compositionally biased region" description="Polar residues" evidence="9">
    <location>
        <begin position="709"/>
        <end position="725"/>
    </location>
</feature>
<organism evidence="11 12">
    <name type="scientific">Ophiocordyceps camponoti-floridani</name>
    <dbReference type="NCBI Taxonomy" id="2030778"/>
    <lineage>
        <taxon>Eukaryota</taxon>
        <taxon>Fungi</taxon>
        <taxon>Dikarya</taxon>
        <taxon>Ascomycota</taxon>
        <taxon>Pezizomycotina</taxon>
        <taxon>Sordariomycetes</taxon>
        <taxon>Hypocreomycetidae</taxon>
        <taxon>Hypocreales</taxon>
        <taxon>Ophiocordycipitaceae</taxon>
        <taxon>Ophiocordyceps</taxon>
    </lineage>
</organism>
<keyword evidence="3" id="KW-0285">Flavoprotein</keyword>
<evidence type="ECO:0000256" key="4">
    <source>
        <dbReference type="ARBA" id="ARBA00022729"/>
    </source>
</evidence>
<dbReference type="InterPro" id="IPR036188">
    <property type="entry name" value="FAD/NAD-bd_sf"/>
</dbReference>
<feature type="compositionally biased region" description="Polar residues" evidence="9">
    <location>
        <begin position="163"/>
        <end position="177"/>
    </location>
</feature>
<keyword evidence="7" id="KW-0325">Glycoprotein</keyword>
<dbReference type="Pfam" id="PF09421">
    <property type="entry name" value="FRQ"/>
    <property type="match status" value="1"/>
</dbReference>
<evidence type="ECO:0000256" key="7">
    <source>
        <dbReference type="ARBA" id="ARBA00023180"/>
    </source>
</evidence>
<dbReference type="EMBL" id="JAACLJ010000005">
    <property type="protein sequence ID" value="KAF4585889.1"/>
    <property type="molecule type" value="Genomic_DNA"/>
</dbReference>
<accession>A0A8H4Q5B6</accession>
<dbReference type="InterPro" id="IPR010795">
    <property type="entry name" value="Prenylcys_lyase"/>
</dbReference>
<reference evidence="11 12" key="1">
    <citation type="journal article" date="2020" name="G3 (Bethesda)">
        <title>Genetic Underpinnings of Host Manipulation by Ophiocordyceps as Revealed by Comparative Transcriptomics.</title>
        <authorList>
            <person name="Will I."/>
            <person name="Das B."/>
            <person name="Trinh T."/>
            <person name="Brachmann A."/>
            <person name="Ohm R.A."/>
            <person name="de Bekker C."/>
        </authorList>
    </citation>
    <scope>NUCLEOTIDE SEQUENCE [LARGE SCALE GENOMIC DNA]</scope>
    <source>
        <strain evidence="11 12">EC05</strain>
    </source>
</reference>
<evidence type="ECO:0000256" key="5">
    <source>
        <dbReference type="ARBA" id="ARBA00022827"/>
    </source>
</evidence>
<feature type="compositionally biased region" description="Low complexity" evidence="9">
    <location>
        <begin position="327"/>
        <end position="344"/>
    </location>
</feature>
<dbReference type="GO" id="GO:0005634">
    <property type="term" value="C:nucleus"/>
    <property type="evidence" value="ECO:0007669"/>
    <property type="project" value="InterPro"/>
</dbReference>
<feature type="compositionally biased region" description="Polar residues" evidence="9">
    <location>
        <begin position="1958"/>
        <end position="1971"/>
    </location>
</feature>
<dbReference type="Pfam" id="PF07156">
    <property type="entry name" value="Prenylcys_lyase"/>
    <property type="match status" value="1"/>
</dbReference>
<sequence length="2128" mass="232080">MCWPDDEGSYTAFRSPLISTSPGHRSHRGEKAIILHLKKKISLAGKPLASRCPPAQPSSSGTRHSYVTEPPVRLIPPAHRHARLARLHLQTCLLNEFTIMPFTERPSHGTQPPPPFPTGHPLPRRASPANSITLRHHRLARDASLRASPGSGTQKNKMMASSPRRNSSGDSHVTGQSDPKKWFDLSNQNPTATFDNNIMDVDPPFFQKESDSSNEEKAYPYPNPAVPPRLAVAQSSSADDYRSVIDDLTVEIQKLKEQLKRYKQSGPDMMRKDKLFEIKIHGLPKRKRRELETTLRDFAASLKDSPDASPSQRKNVSRHSTRDNMYSASGSASKHASSSSGSNARPVDSAYASMSTGAYSCGTSHNRPPMSSRVRSSEQKVQNYLRDIPEGLYPRHMAMTDREKKRVVVRRLEQLFTGKIGGRHSKRGQLAPGIVAAANAAMDAPMAEGQSLHRQQLSQAPNLSGAEPAREAKIVLPDQQQHAAHGKKSTSRDNGSASHSNEDQTESGGNGNSSGSGANVSPSNVPPLPEQRPTRPKDLDPDRVQVPSENMDYIRHLGLVPPELLADSVQAEPDVHPDAEGWVYLNLLCNLAQLHIINVTPSFVRSAVSEMSTKFQLSPDGRKIRWRGGSEGTRFSSDSSRDASQKSPDTDDTTSSNKEESRKRQKTTGNSTGDDFQSGGGSSTKNPSKFGPQVSASSESFHYKPLFVQQQSPNGQTSIDDTLSSFGPVEDSNVGGSRWELSGSGTSNRRKRRRDGAIIYYSGAPFCTDLSGEPGDVSPATYMRSGAGQDRPALVPRFVRPLPHRSASGSSLCYRPLCDGPGPEDDSNKMTSETDAVPGLTSDSDSSSSDVEMDVGWSDKQQLMEIRPLEPCGLGGVLPDDHFLVVVTTRRMTKEPAAQTAAVSRPNVDETTEGIISRLASMSTSSPVPVTSSSSSRCASPAIEIEYMSGRIKRLRPVSLPPPAIFFPPFSTDSSSDGDSDAGFDGDDDEYGSSEESRSRKANPHQSDGYPDGVDLTSGDEDGEDPDNEPDSRCMYDVDAGDQDAEDDTHRSMGSADVAPGTARGIVGGIAAGEVRNVAVIGAGAAGSSAAYHLSRYAQQRNIVLNTTIFERTDRIGGRTLTTNAFNDASQPVELGASIFVTVNHILINASRAFNLVVADVDSPAVRGDLTLIWDGEDVVFRDVAGQGSWMWEMVRLWWRYGLAPFRAMGLIKGVRVVELGLGAIAGVTGEQYLVDNKIDSEFARHLMQPATRVNYASNLAYIHGVEAMVSLATEKAVEIEGGNWQIFDHMVRSSGAALCRNTTVTAIDLGEKKDKYTLSTGDTNSAYPVAFDDVIIATPWQFSGIKAATGVLQTEIDEVPYMKLHVTLFASPLTLRPEYFGLEEGDGPPRNVYTTLGRDEVPGLGAEGVGRTGFYSVSTLRRVRNPSTGATEYLYKVFSAEPVKPAFLAGILGVEVPDMFLAEGRAVSNSDVTMLDNLHVSAEFAGRDWRDAASRVPECQSKREPAFNTNFNHRYKMKYDAATLLLAAGTSLARPAVIRRDGLLPWKPMTNTCDATHTSEDHCGTDAFCEMYRFGIKLNPAWNSWEECINAHESRHAEQPPPASSPPGWATKKPWTELTDDAKCRSSLERVEKFCGTERYCQSFKYTWGRTKYKSERECLDHHEPAPKKPWSEPKNHASCAMGGATDEGLCGTKTYCRRFAHLTGTGHRYASEQECLDAHEPEPAGSNLPANDKPSGQPKKPWLRPGAAGPCGASMGTSEVHCGTKVYCEQFKYPGGDNRYGSEQECLNDHEPETAGNGAPAGSQSQANDKPASRVKKAWLQPGAPGPCSESMGTNERHCGTKIYCVQFNYAGGNHRQYGSERECLDDHEPETAGNGAPAGSQSQANDKPASRVKKAWLQPGMPGPCSQSMGTNERHCGTKIYCEQFNYAGGSHRQYGSERECLDDHVPEPAGKGAPTSSKPPTGGNPQADNKPPSYGKKPWLQPLNPARCAQALGTDEAYCGTKFYCKTLNQRNVNSGYANERECLDDHEPEPVTNNPPEDRPPTIDYNPGKPKKPWVELKNLNLCQDWDGRNEHWCGTEIFCRSFNNPMGSEPAYGSEQECLNDHTTPRKTESQPTQWRIAFPDN</sequence>
<feature type="region of interest" description="Disordered" evidence="9">
    <location>
        <begin position="301"/>
        <end position="348"/>
    </location>
</feature>
<feature type="compositionally biased region" description="Basic and acidic residues" evidence="9">
    <location>
        <begin position="2105"/>
        <end position="2115"/>
    </location>
</feature>
<evidence type="ECO:0000256" key="8">
    <source>
        <dbReference type="SAM" id="Coils"/>
    </source>
</evidence>
<evidence type="ECO:0000313" key="12">
    <source>
        <dbReference type="Proteomes" id="UP000562929"/>
    </source>
</evidence>
<dbReference type="PANTHER" id="PTHR15944:SF0">
    <property type="entry name" value="PRENYLCYSTEINE LYASE DOMAIN-CONTAINING PROTEIN"/>
    <property type="match status" value="1"/>
</dbReference>
<dbReference type="GO" id="GO:0006355">
    <property type="term" value="P:regulation of DNA-templated transcription"/>
    <property type="evidence" value="ECO:0007669"/>
    <property type="project" value="InterPro"/>
</dbReference>
<feature type="compositionally biased region" description="Basic and acidic residues" evidence="9">
    <location>
        <begin position="1860"/>
        <end position="1873"/>
    </location>
</feature>